<reference evidence="3" key="1">
    <citation type="submission" date="2016-10" db="EMBL/GenBank/DDBJ databases">
        <authorList>
            <person name="Varghese N."/>
            <person name="Submissions S."/>
        </authorList>
    </citation>
    <scope>NUCLEOTIDE SEQUENCE [LARGE SCALE GENOMIC DNA]</scope>
    <source>
        <strain evidence="3">DSM 19891</strain>
    </source>
</reference>
<feature type="chain" id="PRO_5011734085" evidence="1">
    <location>
        <begin position="19"/>
        <end position="672"/>
    </location>
</feature>
<dbReference type="RefSeq" id="WP_091905108.1">
    <property type="nucleotide sequence ID" value="NZ_FOYX01000004.1"/>
</dbReference>
<dbReference type="EMBL" id="FOYX01000004">
    <property type="protein sequence ID" value="SFR88735.1"/>
    <property type="molecule type" value="Genomic_DNA"/>
</dbReference>
<evidence type="ECO:0000313" key="3">
    <source>
        <dbReference type="Proteomes" id="UP000199462"/>
    </source>
</evidence>
<sequence length="672" mass="77077">MKLFFSITLAFISFSINAQSSAVKFGKVSMEQVAQKLHAVDSDSEAAILYKKERLFYNYSSGKGFNTTREVHLRIKIYNKAGLDWATKVVSLYTSNSGEQKIYNIKGFTYNLVNGKIEESKLKKEGIFLENVSKYRNSVSITMPNVKVGSVMDIRYDISSDMVGYMDDFTLQYGIPLDYVELSVEVPEYFNFKRFTKGFYPISLKESQKNRKINYNYKTKRDDSFGSVGSKSTNQLAELEFFEKHYEINAENIPALKEVDYTNNIENYRSAIVFELESTKFPNAGFKIYSKSWEDVANTIYKYDDFGEQVSKNRFYRNDLDVLIAENKDAKLLISEIYKYVQNRMSWNDYYGVGCSVGVKKAYEEKRGNVAEINLMLTSMLRYAGIKANPVLVSTKSNGIPIFPTTSGFNYVIAAIENGEDFIVLDATEKMLAVNELPSRAMNWMGRLVREDGTSKEVSLAAKSISNKFVFMQANIKEDGLIEGEMKIRLSNHLAFEHRMDNHDKTEEEIFNNSSLYQNIEVDDFELKNGKAPDQPLEYSLSFINDEQIEVIDDKLYFNPLLFLSLNENPFKLDSREYPIDFNYPSSSKVSITYTIPDGYKVESLPEKITIGLPDKIGTFNFAIKQNGNLLQVVSTTKIQEALIPAFYYESLKEFYNQMVLKQTEKIVLSRV</sequence>
<accession>A0A1I6KBR7</accession>
<keyword evidence="1" id="KW-0732">Signal</keyword>
<dbReference type="Gene3D" id="2.60.120.1130">
    <property type="match status" value="1"/>
</dbReference>
<dbReference type="AlphaFoldDB" id="A0A1I6KBR7"/>
<keyword evidence="3" id="KW-1185">Reference proteome</keyword>
<evidence type="ECO:0000256" key="1">
    <source>
        <dbReference type="SAM" id="SignalP"/>
    </source>
</evidence>
<name>A0A1I6KBR7_9FLAO</name>
<protein>
    <submittedName>
        <fullName evidence="2">Uncharacterized protein</fullName>
    </submittedName>
</protein>
<dbReference type="Proteomes" id="UP000199462">
    <property type="component" value="Unassembled WGS sequence"/>
</dbReference>
<dbReference type="Gene3D" id="3.10.620.30">
    <property type="match status" value="1"/>
</dbReference>
<gene>
    <name evidence="2" type="ORF">SAMN04488010_3550</name>
</gene>
<dbReference type="STRING" id="440514.SAMN04488010_3550"/>
<evidence type="ECO:0000313" key="2">
    <source>
        <dbReference type="EMBL" id="SFR88735.1"/>
    </source>
</evidence>
<organism evidence="2 3">
    <name type="scientific">Maribacter stanieri</name>
    <dbReference type="NCBI Taxonomy" id="440514"/>
    <lineage>
        <taxon>Bacteria</taxon>
        <taxon>Pseudomonadati</taxon>
        <taxon>Bacteroidota</taxon>
        <taxon>Flavobacteriia</taxon>
        <taxon>Flavobacteriales</taxon>
        <taxon>Flavobacteriaceae</taxon>
        <taxon>Maribacter</taxon>
    </lineage>
</organism>
<dbReference type="Gene3D" id="2.60.40.3140">
    <property type="match status" value="1"/>
</dbReference>
<feature type="signal peptide" evidence="1">
    <location>
        <begin position="1"/>
        <end position="18"/>
    </location>
</feature>
<proteinExistence type="predicted"/>